<sequence length="145" mass="16010">MSTYFPKGQDLINRKWFVVDATGLPVGRLSTVVADVLSGKSKPTWTPFIDTGDHVVVINAAKAVFTGKKGTQKFYRRTSTQPGSMVEVRADVMKITFPGRIIESAVKGMLPKGPLGRAMYRKLKVYDGAEHQQQSQQPETLAIKL</sequence>
<dbReference type="Proteomes" id="UP001238179">
    <property type="component" value="Chromosome"/>
</dbReference>
<dbReference type="GO" id="GO:0017148">
    <property type="term" value="P:negative regulation of translation"/>
    <property type="evidence" value="ECO:0007669"/>
    <property type="project" value="TreeGrafter"/>
</dbReference>
<keyword evidence="3 4" id="KW-0687">Ribonucleoprotein</keyword>
<dbReference type="RefSeq" id="WP_316414362.1">
    <property type="nucleotide sequence ID" value="NZ_AP027080.1"/>
</dbReference>
<dbReference type="InterPro" id="IPR005822">
    <property type="entry name" value="Ribosomal_uL13"/>
</dbReference>
<dbReference type="InterPro" id="IPR005823">
    <property type="entry name" value="Ribosomal_uL13_bac-type"/>
</dbReference>
<evidence type="ECO:0000313" key="8">
    <source>
        <dbReference type="Proteomes" id="UP001238179"/>
    </source>
</evidence>
<dbReference type="Gene3D" id="3.90.1180.10">
    <property type="entry name" value="Ribosomal protein L13"/>
    <property type="match status" value="1"/>
</dbReference>
<evidence type="ECO:0000256" key="3">
    <source>
        <dbReference type="ARBA" id="ARBA00023274"/>
    </source>
</evidence>
<dbReference type="PIRSF" id="PIRSF002181">
    <property type="entry name" value="Ribosomal_L13"/>
    <property type="match status" value="1"/>
</dbReference>
<dbReference type="InterPro" id="IPR023563">
    <property type="entry name" value="Ribosomal_uL13_CS"/>
</dbReference>
<dbReference type="GO" id="GO:0006412">
    <property type="term" value="P:translation"/>
    <property type="evidence" value="ECO:0007669"/>
    <property type="project" value="UniProtKB-UniRule"/>
</dbReference>
<dbReference type="Pfam" id="PF00572">
    <property type="entry name" value="Ribosomal_L13"/>
    <property type="match status" value="1"/>
</dbReference>
<comment type="subunit">
    <text evidence="4">Part of the 50S ribosomal subunit.</text>
</comment>
<comment type="function">
    <text evidence="4 6">This protein is one of the early assembly proteins of the 50S ribosomal subunit, although it is not seen to bind rRNA by itself. It is important during the early stages of 50S assembly.</text>
</comment>
<dbReference type="CDD" id="cd00392">
    <property type="entry name" value="Ribosomal_L13"/>
    <property type="match status" value="1"/>
</dbReference>
<reference evidence="8" key="1">
    <citation type="journal article" date="2023" name="Int. J. Syst. Evol. Microbiol.">
        <title>Mesoterricola silvestris gen. nov., sp. nov., Mesoterricola sediminis sp. nov., Geothrix oryzae sp. nov., Geothrix edaphica sp. nov., Geothrix rubra sp. nov., and Geothrix limicola sp. nov., six novel members of Acidobacteriota isolated from soils.</title>
        <authorList>
            <person name="Itoh H."/>
            <person name="Sugisawa Y."/>
            <person name="Mise K."/>
            <person name="Xu Z."/>
            <person name="Kuniyasu M."/>
            <person name="Ushijima N."/>
            <person name="Kawano K."/>
            <person name="Kobayashi E."/>
            <person name="Shiratori Y."/>
            <person name="Masuda Y."/>
            <person name="Senoo K."/>
        </authorList>
    </citation>
    <scope>NUCLEOTIDE SEQUENCE [LARGE SCALE GENOMIC DNA]</scope>
    <source>
        <strain evidence="8">W79</strain>
    </source>
</reference>
<dbReference type="SUPFAM" id="SSF52161">
    <property type="entry name" value="Ribosomal protein L13"/>
    <property type="match status" value="1"/>
</dbReference>
<gene>
    <name evidence="4 6 7" type="primary">rplM</name>
    <name evidence="7" type="ORF">METEAL_06450</name>
</gene>
<dbReference type="PANTHER" id="PTHR11545:SF2">
    <property type="entry name" value="LARGE RIBOSOMAL SUBUNIT PROTEIN UL13M"/>
    <property type="match status" value="1"/>
</dbReference>
<keyword evidence="2 4" id="KW-0689">Ribosomal protein</keyword>
<dbReference type="PROSITE" id="PS00783">
    <property type="entry name" value="RIBOSOMAL_L13"/>
    <property type="match status" value="1"/>
</dbReference>
<organism evidence="7 8">
    <name type="scientific">Mesoterricola silvestris</name>
    <dbReference type="NCBI Taxonomy" id="2927979"/>
    <lineage>
        <taxon>Bacteria</taxon>
        <taxon>Pseudomonadati</taxon>
        <taxon>Acidobacteriota</taxon>
        <taxon>Holophagae</taxon>
        <taxon>Holophagales</taxon>
        <taxon>Holophagaceae</taxon>
        <taxon>Mesoterricola</taxon>
    </lineage>
</organism>
<evidence type="ECO:0000256" key="2">
    <source>
        <dbReference type="ARBA" id="ARBA00022980"/>
    </source>
</evidence>
<dbReference type="GO" id="GO:0003729">
    <property type="term" value="F:mRNA binding"/>
    <property type="evidence" value="ECO:0007669"/>
    <property type="project" value="TreeGrafter"/>
</dbReference>
<dbReference type="EMBL" id="AP027080">
    <property type="protein sequence ID" value="BDU71471.1"/>
    <property type="molecule type" value="Genomic_DNA"/>
</dbReference>
<evidence type="ECO:0000256" key="4">
    <source>
        <dbReference type="HAMAP-Rule" id="MF_01366"/>
    </source>
</evidence>
<evidence type="ECO:0000313" key="7">
    <source>
        <dbReference type="EMBL" id="BDU71471.1"/>
    </source>
</evidence>
<dbReference type="GO" id="GO:0003735">
    <property type="term" value="F:structural constituent of ribosome"/>
    <property type="evidence" value="ECO:0007669"/>
    <property type="project" value="InterPro"/>
</dbReference>
<dbReference type="KEGG" id="msil:METEAL_06450"/>
<dbReference type="InterPro" id="IPR036899">
    <property type="entry name" value="Ribosomal_uL13_sf"/>
</dbReference>
<proteinExistence type="inferred from homology"/>
<dbReference type="AlphaFoldDB" id="A0AA48GF71"/>
<comment type="similarity">
    <text evidence="1 4 5">Belongs to the universal ribosomal protein uL13 family.</text>
</comment>
<evidence type="ECO:0000256" key="1">
    <source>
        <dbReference type="ARBA" id="ARBA00006227"/>
    </source>
</evidence>
<name>A0AA48GF71_9BACT</name>
<evidence type="ECO:0000256" key="6">
    <source>
        <dbReference type="RuleBase" id="RU003878"/>
    </source>
</evidence>
<dbReference type="HAMAP" id="MF_01366">
    <property type="entry name" value="Ribosomal_uL13"/>
    <property type="match status" value="1"/>
</dbReference>
<keyword evidence="8" id="KW-1185">Reference proteome</keyword>
<evidence type="ECO:0000256" key="5">
    <source>
        <dbReference type="RuleBase" id="RU003877"/>
    </source>
</evidence>
<dbReference type="GO" id="GO:0022625">
    <property type="term" value="C:cytosolic large ribosomal subunit"/>
    <property type="evidence" value="ECO:0007669"/>
    <property type="project" value="TreeGrafter"/>
</dbReference>
<dbReference type="NCBIfam" id="TIGR01066">
    <property type="entry name" value="rplM_bact"/>
    <property type="match status" value="1"/>
</dbReference>
<accession>A0AA48GF71</accession>
<protein>
    <recommendedName>
        <fullName evidence="4">Large ribosomal subunit protein uL13</fullName>
    </recommendedName>
</protein>
<dbReference type="PANTHER" id="PTHR11545">
    <property type="entry name" value="RIBOSOMAL PROTEIN L13"/>
    <property type="match status" value="1"/>
</dbReference>